<reference evidence="4" key="1">
    <citation type="journal article" date="2019" name="Int. J. Syst. Evol. Microbiol.">
        <title>The Global Catalogue of Microorganisms (GCM) 10K type strain sequencing project: providing services to taxonomists for standard genome sequencing and annotation.</title>
        <authorList>
            <consortium name="The Broad Institute Genomics Platform"/>
            <consortium name="The Broad Institute Genome Sequencing Center for Infectious Disease"/>
            <person name="Wu L."/>
            <person name="Ma J."/>
        </authorList>
    </citation>
    <scope>NUCLEOTIDE SEQUENCE [LARGE SCALE GENOMIC DNA]</scope>
    <source>
        <strain evidence="4">XZYJT-10</strain>
    </source>
</reference>
<name>A0ABW2HLL5_9ACTN</name>
<evidence type="ECO:0000256" key="1">
    <source>
        <dbReference type="SAM" id="MobiDB-lite"/>
    </source>
</evidence>
<feature type="transmembrane region" description="Helical" evidence="2">
    <location>
        <begin position="251"/>
        <end position="271"/>
    </location>
</feature>
<organism evidence="3 4">
    <name type="scientific">Paractinoplanes rhizophilus</name>
    <dbReference type="NCBI Taxonomy" id="1416877"/>
    <lineage>
        <taxon>Bacteria</taxon>
        <taxon>Bacillati</taxon>
        <taxon>Actinomycetota</taxon>
        <taxon>Actinomycetes</taxon>
        <taxon>Micromonosporales</taxon>
        <taxon>Micromonosporaceae</taxon>
        <taxon>Paractinoplanes</taxon>
    </lineage>
</organism>
<feature type="region of interest" description="Disordered" evidence="1">
    <location>
        <begin position="114"/>
        <end position="143"/>
    </location>
</feature>
<feature type="transmembrane region" description="Helical" evidence="2">
    <location>
        <begin position="221"/>
        <end position="244"/>
    </location>
</feature>
<feature type="transmembrane region" description="Helical" evidence="2">
    <location>
        <begin position="192"/>
        <end position="215"/>
    </location>
</feature>
<evidence type="ECO:0000313" key="4">
    <source>
        <dbReference type="Proteomes" id="UP001596548"/>
    </source>
</evidence>
<evidence type="ECO:0000256" key="2">
    <source>
        <dbReference type="SAM" id="Phobius"/>
    </source>
</evidence>
<comment type="caution">
    <text evidence="3">The sequence shown here is derived from an EMBL/GenBank/DDBJ whole genome shotgun (WGS) entry which is preliminary data.</text>
</comment>
<dbReference type="EMBL" id="JBHTBJ010000004">
    <property type="protein sequence ID" value="MFC7274118.1"/>
    <property type="molecule type" value="Genomic_DNA"/>
</dbReference>
<accession>A0ABW2HLL5</accession>
<keyword evidence="2" id="KW-1133">Transmembrane helix</keyword>
<evidence type="ECO:0000313" key="3">
    <source>
        <dbReference type="EMBL" id="MFC7274118.1"/>
    </source>
</evidence>
<feature type="transmembrane region" description="Helical" evidence="2">
    <location>
        <begin position="163"/>
        <end position="185"/>
    </location>
</feature>
<keyword evidence="2" id="KW-0812">Transmembrane</keyword>
<keyword evidence="4" id="KW-1185">Reference proteome</keyword>
<keyword evidence="2" id="KW-0472">Membrane</keyword>
<dbReference type="RefSeq" id="WP_378965743.1">
    <property type="nucleotide sequence ID" value="NZ_JBHTBJ010000004.1"/>
</dbReference>
<feature type="transmembrane region" description="Helical" evidence="2">
    <location>
        <begin position="305"/>
        <end position="326"/>
    </location>
</feature>
<dbReference type="Proteomes" id="UP001596548">
    <property type="component" value="Unassembled WGS sequence"/>
</dbReference>
<protein>
    <recommendedName>
        <fullName evidence="5">ABC transporter permease</fullName>
    </recommendedName>
</protein>
<evidence type="ECO:0008006" key="5">
    <source>
        <dbReference type="Google" id="ProtNLM"/>
    </source>
</evidence>
<sequence length="350" mass="34169">MRRNALSLGVLIAIAVVIGQALLIPLFAAPAANLAPHGLPIAVAGPPQVVAQIQAAHPGAFEVTAVADAAAADSKIKDRDVYGAILVTAAGPEVHVASAASPAVAQLLTQAASGLGRPAPPTDSPGLGSDMAPSTGSPGLGSNVVPVRDVVPVDPDDPRGAGFGAGFLPLAITSLLAGVLVFLFVPRRGARLTALVTFAALAGLAGAGVLVGWLGVLPGDYFAVAGVLALFTLAIAGAMTGLAAVVGRQGLALGAVVLFLVGNALSGIAAAPELLPQPWGAVGQWLPIGAGGTLLRSVAYFGGNGGGFAATVLGAYAIGGLLLVLIGRRGLAKKTEAAPAAAEPELAAAR</sequence>
<gene>
    <name evidence="3" type="ORF">ACFQS1_09020</name>
</gene>
<proteinExistence type="predicted"/>